<dbReference type="Proteomes" id="UP000228976">
    <property type="component" value="Unassembled WGS sequence"/>
</dbReference>
<keyword evidence="6 9" id="KW-1133">Transmembrane helix</keyword>
<dbReference type="Gene3D" id="1.20.1080.10">
    <property type="entry name" value="Glycerol uptake facilitator protein"/>
    <property type="match status" value="1"/>
</dbReference>
<keyword evidence="4" id="KW-1003">Cell membrane</keyword>
<evidence type="ECO:0000256" key="8">
    <source>
        <dbReference type="RuleBase" id="RU000477"/>
    </source>
</evidence>
<evidence type="ECO:0000256" key="1">
    <source>
        <dbReference type="ARBA" id="ARBA00004651"/>
    </source>
</evidence>
<dbReference type="PROSITE" id="PS00221">
    <property type="entry name" value="MIP"/>
    <property type="match status" value="1"/>
</dbReference>
<name>A0A261FAS5_9BIFI</name>
<dbReference type="EMBL" id="MWWU01000002">
    <property type="protein sequence ID" value="OZG56204.1"/>
    <property type="molecule type" value="Genomic_DNA"/>
</dbReference>
<dbReference type="GO" id="GO:0015250">
    <property type="term" value="F:water channel activity"/>
    <property type="evidence" value="ECO:0007669"/>
    <property type="project" value="TreeGrafter"/>
</dbReference>
<gene>
    <name evidence="10" type="ORF">AEAE_0692</name>
</gene>
<dbReference type="PANTHER" id="PTHR19139:SF199">
    <property type="entry name" value="MIP17260P"/>
    <property type="match status" value="1"/>
</dbReference>
<comment type="caution">
    <text evidence="10">The sequence shown here is derived from an EMBL/GenBank/DDBJ whole genome shotgun (WGS) entry which is preliminary data.</text>
</comment>
<accession>A0A261FAS5</accession>
<protein>
    <submittedName>
        <fullName evidence="10">Aquaporin</fullName>
    </submittedName>
</protein>
<evidence type="ECO:0000256" key="2">
    <source>
        <dbReference type="ARBA" id="ARBA00006175"/>
    </source>
</evidence>
<evidence type="ECO:0000256" key="6">
    <source>
        <dbReference type="ARBA" id="ARBA00022989"/>
    </source>
</evidence>
<evidence type="ECO:0000313" key="11">
    <source>
        <dbReference type="Proteomes" id="UP000228976"/>
    </source>
</evidence>
<evidence type="ECO:0000256" key="9">
    <source>
        <dbReference type="SAM" id="Phobius"/>
    </source>
</evidence>
<dbReference type="InterPro" id="IPR000425">
    <property type="entry name" value="MIP"/>
</dbReference>
<dbReference type="InterPro" id="IPR023271">
    <property type="entry name" value="Aquaporin-like"/>
</dbReference>
<evidence type="ECO:0000256" key="7">
    <source>
        <dbReference type="ARBA" id="ARBA00023136"/>
    </source>
</evidence>
<reference evidence="10 11" key="1">
    <citation type="journal article" date="2017" name="BMC Genomics">
        <title>Comparative genomic and phylogenomic analyses of the Bifidobacteriaceae family.</title>
        <authorList>
            <person name="Lugli G.A."/>
            <person name="Milani C."/>
            <person name="Turroni F."/>
            <person name="Duranti S."/>
            <person name="Mancabelli L."/>
            <person name="Mangifesta M."/>
            <person name="Ferrario C."/>
            <person name="Modesto M."/>
            <person name="Mattarelli P."/>
            <person name="Jiri K."/>
            <person name="van Sinderen D."/>
            <person name="Ventura M."/>
        </authorList>
    </citation>
    <scope>NUCLEOTIDE SEQUENCE [LARGE SCALE GENOMIC DNA]</scope>
    <source>
        <strain evidence="10 11">LMG 21773</strain>
    </source>
</reference>
<dbReference type="Pfam" id="PF00230">
    <property type="entry name" value="MIP"/>
    <property type="match status" value="1"/>
</dbReference>
<dbReference type="GO" id="GO:0005886">
    <property type="term" value="C:plasma membrane"/>
    <property type="evidence" value="ECO:0007669"/>
    <property type="project" value="UniProtKB-SubCell"/>
</dbReference>
<feature type="transmembrane region" description="Helical" evidence="9">
    <location>
        <begin position="42"/>
        <end position="63"/>
    </location>
</feature>
<keyword evidence="3 8" id="KW-0813">Transport</keyword>
<organism evidence="10 11">
    <name type="scientific">Aeriscardovia aeriphila</name>
    <dbReference type="NCBI Taxonomy" id="218139"/>
    <lineage>
        <taxon>Bacteria</taxon>
        <taxon>Bacillati</taxon>
        <taxon>Actinomycetota</taxon>
        <taxon>Actinomycetes</taxon>
        <taxon>Bifidobacteriales</taxon>
        <taxon>Bifidobacteriaceae</taxon>
        <taxon>Aeriscardovia</taxon>
    </lineage>
</organism>
<dbReference type="InterPro" id="IPR022357">
    <property type="entry name" value="MIP_CS"/>
</dbReference>
<evidence type="ECO:0000256" key="3">
    <source>
        <dbReference type="ARBA" id="ARBA00022448"/>
    </source>
</evidence>
<comment type="similarity">
    <text evidence="2 8">Belongs to the MIP/aquaporin (TC 1.A.8) family.</text>
</comment>
<keyword evidence="5 8" id="KW-0812">Transmembrane</keyword>
<keyword evidence="7 9" id="KW-0472">Membrane</keyword>
<dbReference type="PROSITE" id="PS51257">
    <property type="entry name" value="PROKAR_LIPOPROTEIN"/>
    <property type="match status" value="1"/>
</dbReference>
<feature type="transmembrane region" description="Helical" evidence="9">
    <location>
        <begin position="207"/>
        <end position="229"/>
    </location>
</feature>
<feature type="transmembrane region" description="Helical" evidence="9">
    <location>
        <begin position="133"/>
        <end position="156"/>
    </location>
</feature>
<dbReference type="InterPro" id="IPR034294">
    <property type="entry name" value="Aquaporin_transptr"/>
</dbReference>
<dbReference type="CDD" id="cd00333">
    <property type="entry name" value="MIP"/>
    <property type="match status" value="1"/>
</dbReference>
<dbReference type="NCBIfam" id="TIGR00861">
    <property type="entry name" value="MIP"/>
    <property type="match status" value="1"/>
</dbReference>
<dbReference type="PANTHER" id="PTHR19139">
    <property type="entry name" value="AQUAPORIN TRANSPORTER"/>
    <property type="match status" value="1"/>
</dbReference>
<dbReference type="PRINTS" id="PR00783">
    <property type="entry name" value="MINTRINSICP"/>
</dbReference>
<keyword evidence="11" id="KW-1185">Reference proteome</keyword>
<dbReference type="SUPFAM" id="SSF81338">
    <property type="entry name" value="Aquaporin-like"/>
    <property type="match status" value="1"/>
</dbReference>
<feature type="transmembrane region" description="Helical" evidence="9">
    <location>
        <begin position="90"/>
        <end position="113"/>
    </location>
</feature>
<comment type="subcellular location">
    <subcellularLocation>
        <location evidence="1">Cell membrane</location>
        <topology evidence="1">Multi-pass membrane protein</topology>
    </subcellularLocation>
</comment>
<evidence type="ECO:0000256" key="5">
    <source>
        <dbReference type="ARBA" id="ARBA00022692"/>
    </source>
</evidence>
<evidence type="ECO:0000313" key="10">
    <source>
        <dbReference type="EMBL" id="OZG56204.1"/>
    </source>
</evidence>
<dbReference type="AlphaFoldDB" id="A0A261FAS5"/>
<proteinExistence type="inferred from homology"/>
<evidence type="ECO:0000256" key="4">
    <source>
        <dbReference type="ARBA" id="ARBA00022475"/>
    </source>
</evidence>
<sequence length="235" mass="23680">MNFRKYVAEFVGTLILVTLGCGTVVGANTLVGQVKLEGSPLAVSSVIIALAFGISIIIAAYSVGNVSGAHLNPAVSLAMLIDGRMSVADFVGYVVAQVLGATAAAGLLVAFTGSNASLGTNGYGDASALHTGMGQAFLVETVLTFFFVLVILGVTAKAEYSKIAGLVIGVSLMAIVLTGLPFTGTSVNPARSLGPALLAGGEALSQVWLFIVAPLVGGALAACVHRFLVRPALEA</sequence>
<feature type="transmembrane region" description="Helical" evidence="9">
    <location>
        <begin position="163"/>
        <end position="187"/>
    </location>
</feature>